<keyword evidence="4" id="KW-1185">Reference proteome</keyword>
<dbReference type="InterPro" id="IPR020471">
    <property type="entry name" value="AKR"/>
</dbReference>
<keyword evidence="1" id="KW-0560">Oxidoreductase</keyword>
<organism evidence="3 4">
    <name type="scientific">Streptomyces radiopugnans</name>
    <dbReference type="NCBI Taxonomy" id="403935"/>
    <lineage>
        <taxon>Bacteria</taxon>
        <taxon>Bacillati</taxon>
        <taxon>Actinomycetota</taxon>
        <taxon>Actinomycetes</taxon>
        <taxon>Kitasatosporales</taxon>
        <taxon>Streptomycetaceae</taxon>
        <taxon>Streptomyces</taxon>
    </lineage>
</organism>
<name>A0A1H9DMJ2_9ACTN</name>
<proteinExistence type="predicted"/>
<reference evidence="3 4" key="1">
    <citation type="submission" date="2016-10" db="EMBL/GenBank/DDBJ databases">
        <authorList>
            <person name="de Groot N.N."/>
        </authorList>
    </citation>
    <scope>NUCLEOTIDE SEQUENCE [LARGE SCALE GENOMIC DNA]</scope>
    <source>
        <strain evidence="3 4">CGMCC 4.3519</strain>
    </source>
</reference>
<dbReference type="PANTHER" id="PTHR43364">
    <property type="entry name" value="NADH-SPECIFIC METHYLGLYOXAL REDUCTASE-RELATED"/>
    <property type="match status" value="1"/>
</dbReference>
<dbReference type="RefSeq" id="WP_093658135.1">
    <property type="nucleotide sequence ID" value="NZ_FOET01000004.1"/>
</dbReference>
<dbReference type="PANTHER" id="PTHR43364:SF4">
    <property type="entry name" value="NAD(P)-LINKED OXIDOREDUCTASE SUPERFAMILY PROTEIN"/>
    <property type="match status" value="1"/>
</dbReference>
<dbReference type="STRING" id="403935.SAMN05216481_104150"/>
<sequence>MRYTTFGRNTGLRVSEFALGTANFGAAYGSNPDGADLMWSRRGDGAEREEARRIFERFAEAGGTLIDTADCYHFGQAERLLGEFLAADRDHFVVASKYSGGDSRSPGISDTGNSRKNMIRSVEGSLRRLNTDHIDLYWAHFPDTLTPTEEILAAVDHLVRSGKILYAGLSNFPAWRTSRAVTIAELRGWSPVIGIQTEYNLLNRTAERELLPMAEGLGLGAALWSPLGGGLLTGKYRRTEAGWVSDENRRHPRNNTDRIAAVVDAVREVAGEAGTAPARIALAWLRARAARSTTALVPVIGPRSTAQLEDYLAALDIALTDEQTRRLDEAGEIPLGTPHEINALVRRSVLGGDPDRMAARAVPVA</sequence>
<feature type="domain" description="NADP-dependent oxidoreductase" evidence="2">
    <location>
        <begin position="44"/>
        <end position="330"/>
    </location>
</feature>
<gene>
    <name evidence="3" type="ORF">SAMN05216481_104150</name>
</gene>
<evidence type="ECO:0000259" key="2">
    <source>
        <dbReference type="Pfam" id="PF00248"/>
    </source>
</evidence>
<protein>
    <submittedName>
        <fullName evidence="3">Predicted oxidoreductase</fullName>
    </submittedName>
</protein>
<accession>A0A1H9DMJ2</accession>
<dbReference type="GO" id="GO:0005829">
    <property type="term" value="C:cytosol"/>
    <property type="evidence" value="ECO:0007669"/>
    <property type="project" value="TreeGrafter"/>
</dbReference>
<evidence type="ECO:0000313" key="4">
    <source>
        <dbReference type="Proteomes" id="UP000199055"/>
    </source>
</evidence>
<dbReference type="GO" id="GO:0016491">
    <property type="term" value="F:oxidoreductase activity"/>
    <property type="evidence" value="ECO:0007669"/>
    <property type="project" value="UniProtKB-KW"/>
</dbReference>
<evidence type="ECO:0000256" key="1">
    <source>
        <dbReference type="ARBA" id="ARBA00023002"/>
    </source>
</evidence>
<dbReference type="InterPro" id="IPR023210">
    <property type="entry name" value="NADP_OxRdtase_dom"/>
</dbReference>
<dbReference type="PRINTS" id="PR00069">
    <property type="entry name" value="ALDKETRDTASE"/>
</dbReference>
<dbReference type="CDD" id="cd19080">
    <property type="entry name" value="AKR_AKR9A_9B"/>
    <property type="match status" value="1"/>
</dbReference>
<dbReference type="Gene3D" id="3.20.20.100">
    <property type="entry name" value="NADP-dependent oxidoreductase domain"/>
    <property type="match status" value="1"/>
</dbReference>
<dbReference type="Proteomes" id="UP000199055">
    <property type="component" value="Unassembled WGS sequence"/>
</dbReference>
<dbReference type="InterPro" id="IPR050523">
    <property type="entry name" value="AKR_Detox_Biosynth"/>
</dbReference>
<dbReference type="SUPFAM" id="SSF51430">
    <property type="entry name" value="NAD(P)-linked oxidoreductase"/>
    <property type="match status" value="1"/>
</dbReference>
<evidence type="ECO:0000313" key="3">
    <source>
        <dbReference type="EMBL" id="SEQ13928.1"/>
    </source>
</evidence>
<dbReference type="AlphaFoldDB" id="A0A1H9DMJ2"/>
<dbReference type="EMBL" id="FOET01000004">
    <property type="protein sequence ID" value="SEQ13928.1"/>
    <property type="molecule type" value="Genomic_DNA"/>
</dbReference>
<dbReference type="InterPro" id="IPR036812">
    <property type="entry name" value="NAD(P)_OxRdtase_dom_sf"/>
</dbReference>
<dbReference type="Pfam" id="PF00248">
    <property type="entry name" value="Aldo_ket_red"/>
    <property type="match status" value="1"/>
</dbReference>